<dbReference type="Proteomes" id="UP001604002">
    <property type="component" value="Unassembled WGS sequence"/>
</dbReference>
<dbReference type="EMBL" id="JBAFVH010000007">
    <property type="protein sequence ID" value="MFG1373152.1"/>
    <property type="molecule type" value="Genomic_DNA"/>
</dbReference>
<proteinExistence type="predicted"/>
<evidence type="ECO:0000259" key="1">
    <source>
        <dbReference type="Pfam" id="PF00117"/>
    </source>
</evidence>
<comment type="caution">
    <text evidence="2">The sequence shown here is derived from an EMBL/GenBank/DDBJ whole genome shotgun (WGS) entry which is preliminary data.</text>
</comment>
<evidence type="ECO:0000313" key="3">
    <source>
        <dbReference type="Proteomes" id="UP001604002"/>
    </source>
</evidence>
<organism evidence="2 3">
    <name type="scientific">Xanthobacter oligotrophicus</name>
    <dbReference type="NCBI Taxonomy" id="2607286"/>
    <lineage>
        <taxon>Bacteria</taxon>
        <taxon>Pseudomonadati</taxon>
        <taxon>Pseudomonadota</taxon>
        <taxon>Alphaproteobacteria</taxon>
        <taxon>Hyphomicrobiales</taxon>
        <taxon>Xanthobacteraceae</taxon>
        <taxon>Xanthobacter</taxon>
    </lineage>
</organism>
<keyword evidence="2" id="KW-0315">Glutamine amidotransferase</keyword>
<dbReference type="InterPro" id="IPR029062">
    <property type="entry name" value="Class_I_gatase-like"/>
</dbReference>
<dbReference type="NCBIfam" id="NF005072">
    <property type="entry name" value="PRK06490.1"/>
    <property type="match status" value="1"/>
</dbReference>
<dbReference type="PANTHER" id="PTHR42695">
    <property type="entry name" value="GLUTAMINE AMIDOTRANSFERASE YLR126C-RELATED"/>
    <property type="match status" value="1"/>
</dbReference>
<dbReference type="InterPro" id="IPR017926">
    <property type="entry name" value="GATASE"/>
</dbReference>
<dbReference type="SUPFAM" id="SSF52317">
    <property type="entry name" value="Class I glutamine amidotransferase-like"/>
    <property type="match status" value="1"/>
</dbReference>
<feature type="domain" description="Glutamine amidotransferase" evidence="1">
    <location>
        <begin position="65"/>
        <end position="221"/>
    </location>
</feature>
<protein>
    <submittedName>
        <fullName evidence="2">Glutamine amidotransferase</fullName>
    </submittedName>
</protein>
<evidence type="ECO:0000313" key="2">
    <source>
        <dbReference type="EMBL" id="MFG1373152.1"/>
    </source>
</evidence>
<dbReference type="PANTHER" id="PTHR42695:SF5">
    <property type="entry name" value="GLUTAMINE AMIDOTRANSFERASE YLR126C-RELATED"/>
    <property type="match status" value="1"/>
</dbReference>
<sequence length="288" mass="30449">MRNRNSSGDGFVPAGLDPLGLDPLGLNPADRAGADSSATSGALSAGTVLVVLHQARSTPGRIGERLERRGYALDVRRPALGDALPDRLDGHDGVVVFGGPMSANDPTPFITEEIRLLERALASATPSLGVCLGAQLMARALGARVAPHEAGACEIGYYPLEATTAGTALMPWPSHVYHWHSEGFDLPAGADLLATGSAFPNQAFRYGGTAYGLQFHPEVTREMMCAWTERGAHRLTSPGAQPREAHLDGWGRYDGAVCRWLDAFLDAFLGPRRSSGIAPGEQTEPKSA</sequence>
<dbReference type="InterPro" id="IPR044992">
    <property type="entry name" value="ChyE-like"/>
</dbReference>
<dbReference type="PROSITE" id="PS51273">
    <property type="entry name" value="GATASE_TYPE_1"/>
    <property type="match status" value="1"/>
</dbReference>
<name>A0ABW6ZWN9_9HYPH</name>
<reference evidence="2 3" key="1">
    <citation type="submission" date="2024-02" db="EMBL/GenBank/DDBJ databases">
        <title>Expansion and revision of Xanthobacter and proposal of Roseixanthobacter gen. nov.</title>
        <authorList>
            <person name="Soltysiak M.P.M."/>
            <person name="Jalihal A."/>
            <person name="Ory A."/>
            <person name="Chrisophersen C."/>
            <person name="Lee A.D."/>
            <person name="Boulton J."/>
            <person name="Springer M."/>
        </authorList>
    </citation>
    <scope>NUCLEOTIDE SEQUENCE [LARGE SCALE GENOMIC DNA]</scope>
    <source>
        <strain evidence="2 3">23A</strain>
    </source>
</reference>
<dbReference type="Pfam" id="PF00117">
    <property type="entry name" value="GATase"/>
    <property type="match status" value="1"/>
</dbReference>
<gene>
    <name evidence="2" type="ORF">V5F32_13330</name>
</gene>
<dbReference type="RefSeq" id="WP_393992961.1">
    <property type="nucleotide sequence ID" value="NZ_JBAFVH010000007.1"/>
</dbReference>
<dbReference type="CDD" id="cd01741">
    <property type="entry name" value="GATase1_1"/>
    <property type="match status" value="1"/>
</dbReference>
<dbReference type="Gene3D" id="3.40.50.880">
    <property type="match status" value="1"/>
</dbReference>
<accession>A0ABW6ZWN9</accession>
<keyword evidence="3" id="KW-1185">Reference proteome</keyword>